<dbReference type="EMBL" id="DUZY01000006">
    <property type="protein sequence ID" value="DAD42881.1"/>
    <property type="molecule type" value="Genomic_DNA"/>
</dbReference>
<dbReference type="PANTHER" id="PTHR33227:SF48">
    <property type="entry name" value="STIGMA-SPECIFIC STIG1-LIKE PROTEIN 4"/>
    <property type="match status" value="1"/>
</dbReference>
<evidence type="ECO:0008006" key="6">
    <source>
        <dbReference type="Google" id="ProtNLM"/>
    </source>
</evidence>
<comment type="similarity">
    <text evidence="1">Belongs to the STIG1 family.</text>
</comment>
<name>A0A822ZGU5_NELNU</name>
<dbReference type="PANTHER" id="PTHR33227">
    <property type="entry name" value="STIGMA-SPECIFIC STIG1-LIKE PROTEIN 3"/>
    <property type="match status" value="1"/>
</dbReference>
<evidence type="ECO:0000313" key="5">
    <source>
        <dbReference type="Proteomes" id="UP000607653"/>
    </source>
</evidence>
<dbReference type="Proteomes" id="UP000607653">
    <property type="component" value="Unassembled WGS sequence"/>
</dbReference>
<keyword evidence="5" id="KW-1185">Reference proteome</keyword>
<accession>A0A822ZGU5</accession>
<protein>
    <recommendedName>
        <fullName evidence="6">Stigma-specific STIG1-like protein 4</fullName>
    </recommendedName>
</protein>
<dbReference type="Pfam" id="PF04885">
    <property type="entry name" value="Stig1"/>
    <property type="match status" value="1"/>
</dbReference>
<feature type="chain" id="PRO_5032884740" description="Stigma-specific STIG1-like protein 4" evidence="3">
    <location>
        <begin position="28"/>
        <end position="163"/>
    </location>
</feature>
<organism evidence="4 5">
    <name type="scientific">Nelumbo nucifera</name>
    <name type="common">Sacred lotus</name>
    <dbReference type="NCBI Taxonomy" id="4432"/>
    <lineage>
        <taxon>Eukaryota</taxon>
        <taxon>Viridiplantae</taxon>
        <taxon>Streptophyta</taxon>
        <taxon>Embryophyta</taxon>
        <taxon>Tracheophyta</taxon>
        <taxon>Spermatophyta</taxon>
        <taxon>Magnoliopsida</taxon>
        <taxon>Proteales</taxon>
        <taxon>Nelumbonaceae</taxon>
        <taxon>Nelumbo</taxon>
    </lineage>
</organism>
<reference evidence="4 5" key="1">
    <citation type="journal article" date="2020" name="Mol. Biol. Evol.">
        <title>Distinct Expression and Methylation Patterns for Genes with Different Fates following a Single Whole-Genome Duplication in Flowering Plants.</title>
        <authorList>
            <person name="Shi T."/>
            <person name="Rahmani R.S."/>
            <person name="Gugger P.F."/>
            <person name="Wang M."/>
            <person name="Li H."/>
            <person name="Zhang Y."/>
            <person name="Li Z."/>
            <person name="Wang Q."/>
            <person name="Van de Peer Y."/>
            <person name="Marchal K."/>
            <person name="Chen J."/>
        </authorList>
    </citation>
    <scope>NUCLEOTIDE SEQUENCE [LARGE SCALE GENOMIC DNA]</scope>
    <source>
        <tissue evidence="4">Leaf</tissue>
    </source>
</reference>
<evidence type="ECO:0000256" key="3">
    <source>
        <dbReference type="SAM" id="SignalP"/>
    </source>
</evidence>
<evidence type="ECO:0000256" key="1">
    <source>
        <dbReference type="ARBA" id="ARBA00006010"/>
    </source>
</evidence>
<feature type="signal peptide" evidence="3">
    <location>
        <begin position="1"/>
        <end position="27"/>
    </location>
</feature>
<comment type="caution">
    <text evidence="4">The sequence shown here is derived from an EMBL/GenBank/DDBJ whole genome shotgun (WGS) entry which is preliminary data.</text>
</comment>
<keyword evidence="2 3" id="KW-0732">Signal</keyword>
<evidence type="ECO:0000313" key="4">
    <source>
        <dbReference type="EMBL" id="DAD42881.1"/>
    </source>
</evidence>
<dbReference type="InterPro" id="IPR006969">
    <property type="entry name" value="Stig-like"/>
</dbReference>
<evidence type="ECO:0000256" key="2">
    <source>
        <dbReference type="ARBA" id="ARBA00022729"/>
    </source>
</evidence>
<sequence length="163" mass="17620">MCRYSTATTPLLLIGLMLVALVVEAAAAADRDVWTTGSKSSRWLKTVSRQTIRGCGFQPWVCNQAETPPYTMRCCGNRCVNVTSDPNHCGFCLIRCPFTRQCCGGLCVNTNFNPFHCGRCFHFCGLGIPCIFGLCGYSMPDPATPSASFPPALSNSSTTSTII</sequence>
<dbReference type="AlphaFoldDB" id="A0A822ZGU5"/>
<proteinExistence type="inferred from homology"/>
<gene>
    <name evidence="4" type="ORF">HUJ06_001111</name>
</gene>